<reference evidence="2 3" key="1">
    <citation type="journal article" date="2018" name="Mol. Biol. Evol.">
        <title>Broad Genomic Sampling Reveals a Smut Pathogenic Ancestry of the Fungal Clade Ustilaginomycotina.</title>
        <authorList>
            <person name="Kijpornyongpan T."/>
            <person name="Mondo S.J."/>
            <person name="Barry K."/>
            <person name="Sandor L."/>
            <person name="Lee J."/>
            <person name="Lipzen A."/>
            <person name="Pangilinan J."/>
            <person name="LaButti K."/>
            <person name="Hainaut M."/>
            <person name="Henrissat B."/>
            <person name="Grigoriev I.V."/>
            <person name="Spatafora J.W."/>
            <person name="Aime M.C."/>
        </authorList>
    </citation>
    <scope>NUCLEOTIDE SEQUENCE [LARGE SCALE GENOMIC DNA]</scope>
    <source>
        <strain evidence="2 3">MCA 5214</strain>
    </source>
</reference>
<gene>
    <name evidence="2" type="ORF">BDZ90DRAFT_65859</name>
</gene>
<dbReference type="InterPro" id="IPR029058">
    <property type="entry name" value="AB_hydrolase_fold"/>
</dbReference>
<protein>
    <recommendedName>
        <fullName evidence="4">Alpha/beta-hydrolase</fullName>
    </recommendedName>
</protein>
<organism evidence="2 3">
    <name type="scientific">Jaminaea rosea</name>
    <dbReference type="NCBI Taxonomy" id="1569628"/>
    <lineage>
        <taxon>Eukaryota</taxon>
        <taxon>Fungi</taxon>
        <taxon>Dikarya</taxon>
        <taxon>Basidiomycota</taxon>
        <taxon>Ustilaginomycotina</taxon>
        <taxon>Exobasidiomycetes</taxon>
        <taxon>Microstromatales</taxon>
        <taxon>Microstromatales incertae sedis</taxon>
        <taxon>Jaminaea</taxon>
    </lineage>
</organism>
<evidence type="ECO:0008006" key="4">
    <source>
        <dbReference type="Google" id="ProtNLM"/>
    </source>
</evidence>
<dbReference type="AlphaFoldDB" id="A0A316UKS3"/>
<dbReference type="Gene3D" id="3.40.50.1820">
    <property type="entry name" value="alpha/beta hydrolase"/>
    <property type="match status" value="1"/>
</dbReference>
<dbReference type="Proteomes" id="UP000245884">
    <property type="component" value="Unassembled WGS sequence"/>
</dbReference>
<dbReference type="RefSeq" id="XP_025360514.1">
    <property type="nucleotide sequence ID" value="XM_025509757.1"/>
</dbReference>
<name>A0A316UKS3_9BASI</name>
<evidence type="ECO:0000313" key="2">
    <source>
        <dbReference type="EMBL" id="PWN25902.1"/>
    </source>
</evidence>
<proteinExistence type="predicted"/>
<evidence type="ECO:0000256" key="1">
    <source>
        <dbReference type="SAM" id="SignalP"/>
    </source>
</evidence>
<feature type="chain" id="PRO_5016285331" description="Alpha/beta-hydrolase" evidence="1">
    <location>
        <begin position="24"/>
        <end position="375"/>
    </location>
</feature>
<keyword evidence="3" id="KW-1185">Reference proteome</keyword>
<feature type="signal peptide" evidence="1">
    <location>
        <begin position="1"/>
        <end position="23"/>
    </location>
</feature>
<dbReference type="PANTHER" id="PTHR35560">
    <property type="entry name" value="BLL0132 PROTEIN"/>
    <property type="match status" value="1"/>
</dbReference>
<dbReference type="GeneID" id="37031580"/>
<dbReference type="OrthoDB" id="5985073at2759"/>
<evidence type="ECO:0000313" key="3">
    <source>
        <dbReference type="Proteomes" id="UP000245884"/>
    </source>
</evidence>
<accession>A0A316UKS3</accession>
<dbReference type="EMBL" id="KZ819674">
    <property type="protein sequence ID" value="PWN25902.1"/>
    <property type="molecule type" value="Genomic_DNA"/>
</dbReference>
<sequence>MRHLSVFPPLIFLVSAMMAVASARHVSLPRGASLIHLSPCGSSPGVVPAFVNSGWAHPNQTSHATTAYITQHGTGAHFDVDFAAVHNVVGDQEAVVIAPAFHVATAPRSRYYSPDKTLAWADGEVTWAGGYDSVSPFASSCSSFRTYEAILAALTDRSRFPALHTIVWAGHSAGASMVQRWSVLSPESAGHRTRYILANAPETTYFSDVRPREYDRTACPGAGRYPFQWTRQGGGMPRYVAERDGGGEEAAFRGWAGRDVTILIGDRDTESRFPGGDEGCAPRSQGGVNRRERNYAAWAYSVLLAGAGAREDVSRYTGYDYLKSRVSPVGGVTFRHKVCVMGGVGHDATAVYASQCGRDALFDRGLKASVGASYP</sequence>
<keyword evidence="1" id="KW-0732">Signal</keyword>
<dbReference type="PANTHER" id="PTHR35560:SF3">
    <property type="entry name" value="PEPTIDASE S9 PROLYL OLIGOPEPTIDASE CATALYTIC DOMAIN-CONTAINING PROTEIN"/>
    <property type="match status" value="1"/>
</dbReference>